<accession>A0AAW1YG27</accession>
<dbReference type="PROSITE" id="PS50181">
    <property type="entry name" value="FBOX"/>
    <property type="match status" value="1"/>
</dbReference>
<reference evidence="2 3" key="1">
    <citation type="journal article" date="2023" name="G3 (Bethesda)">
        <title>A chromosome-length genome assembly and annotation of blackberry (Rubus argutus, cv. 'Hillquist').</title>
        <authorList>
            <person name="Bruna T."/>
            <person name="Aryal R."/>
            <person name="Dudchenko O."/>
            <person name="Sargent D.J."/>
            <person name="Mead D."/>
            <person name="Buti M."/>
            <person name="Cavallini A."/>
            <person name="Hytonen T."/>
            <person name="Andres J."/>
            <person name="Pham M."/>
            <person name="Weisz D."/>
            <person name="Mascagni F."/>
            <person name="Usai G."/>
            <person name="Natali L."/>
            <person name="Bassil N."/>
            <person name="Fernandez G.E."/>
            <person name="Lomsadze A."/>
            <person name="Armour M."/>
            <person name="Olukolu B."/>
            <person name="Poorten T."/>
            <person name="Britton C."/>
            <person name="Davik J."/>
            <person name="Ashrafi H."/>
            <person name="Aiden E.L."/>
            <person name="Borodovsky M."/>
            <person name="Worthington M."/>
        </authorList>
    </citation>
    <scope>NUCLEOTIDE SEQUENCE [LARGE SCALE GENOMIC DNA]</scope>
    <source>
        <strain evidence="2">PI 553951</strain>
    </source>
</reference>
<dbReference type="AlphaFoldDB" id="A0AAW1YG27"/>
<dbReference type="PANTHER" id="PTHR16008">
    <property type="entry name" value="F-BOX ONLY PROTEIN 4"/>
    <property type="match status" value="1"/>
</dbReference>
<dbReference type="SUPFAM" id="SSF81383">
    <property type="entry name" value="F-box domain"/>
    <property type="match status" value="1"/>
</dbReference>
<dbReference type="GO" id="GO:0031146">
    <property type="term" value="P:SCF-dependent proteasomal ubiquitin-dependent protein catabolic process"/>
    <property type="evidence" value="ECO:0007669"/>
    <property type="project" value="InterPro"/>
</dbReference>
<feature type="domain" description="F-box" evidence="1">
    <location>
        <begin position="43"/>
        <end position="89"/>
    </location>
</feature>
<evidence type="ECO:0000259" key="1">
    <source>
        <dbReference type="PROSITE" id="PS50181"/>
    </source>
</evidence>
<dbReference type="InterPro" id="IPR039588">
    <property type="entry name" value="FBXO4"/>
</dbReference>
<dbReference type="Gene3D" id="1.20.1280.50">
    <property type="match status" value="1"/>
</dbReference>
<dbReference type="InterPro" id="IPR036047">
    <property type="entry name" value="F-box-like_dom_sf"/>
</dbReference>
<keyword evidence="3" id="KW-1185">Reference proteome</keyword>
<dbReference type="GO" id="GO:0000209">
    <property type="term" value="P:protein polyubiquitination"/>
    <property type="evidence" value="ECO:0007669"/>
    <property type="project" value="TreeGrafter"/>
</dbReference>
<dbReference type="GO" id="GO:0019005">
    <property type="term" value="C:SCF ubiquitin ligase complex"/>
    <property type="evidence" value="ECO:0007669"/>
    <property type="project" value="TreeGrafter"/>
</dbReference>
<name>A0AAW1YG27_RUBAR</name>
<dbReference type="EMBL" id="JBEDUW010000002">
    <property type="protein sequence ID" value="KAK9946937.1"/>
    <property type="molecule type" value="Genomic_DNA"/>
</dbReference>
<proteinExistence type="predicted"/>
<sequence length="292" mass="33916">MSKRYKPQKIHAPQSQPSFMQIDEQVGQQQPKHQNFQACEHPKMTSFPLPDELALRIAWSLQVRDLCALACCSKYWRELCGSDCLWASLARQRWPSLEFCDESTSESSSTAIRRPYDKMWRLFYMEIHNEKAACVASVVRYVEECLTYGSLEVGQYQRAIEELHAMKLGYEDAEMLLFKSNLIVQLNLLGLHYCMNWLRVPIKYIVKALQSWKIADREVCVKWSTLGKWSYGYCIRMNDELHVRQFNLLDIVIAKEEEVLAVLYRGAVHEVLRVQITAVNPPASPLSSQIIF</sequence>
<dbReference type="InterPro" id="IPR001810">
    <property type="entry name" value="F-box_dom"/>
</dbReference>
<comment type="caution">
    <text evidence="2">The sequence shown here is derived from an EMBL/GenBank/DDBJ whole genome shotgun (WGS) entry which is preliminary data.</text>
</comment>
<protein>
    <recommendedName>
        <fullName evidence="1">F-box domain-containing protein</fullName>
    </recommendedName>
</protein>
<organism evidence="2 3">
    <name type="scientific">Rubus argutus</name>
    <name type="common">Southern blackberry</name>
    <dbReference type="NCBI Taxonomy" id="59490"/>
    <lineage>
        <taxon>Eukaryota</taxon>
        <taxon>Viridiplantae</taxon>
        <taxon>Streptophyta</taxon>
        <taxon>Embryophyta</taxon>
        <taxon>Tracheophyta</taxon>
        <taxon>Spermatophyta</taxon>
        <taxon>Magnoliopsida</taxon>
        <taxon>eudicotyledons</taxon>
        <taxon>Gunneridae</taxon>
        <taxon>Pentapetalae</taxon>
        <taxon>rosids</taxon>
        <taxon>fabids</taxon>
        <taxon>Rosales</taxon>
        <taxon>Rosaceae</taxon>
        <taxon>Rosoideae</taxon>
        <taxon>Rosoideae incertae sedis</taxon>
        <taxon>Rubus</taxon>
    </lineage>
</organism>
<evidence type="ECO:0000313" key="2">
    <source>
        <dbReference type="EMBL" id="KAK9946937.1"/>
    </source>
</evidence>
<dbReference type="Pfam" id="PF12937">
    <property type="entry name" value="F-box-like"/>
    <property type="match status" value="1"/>
</dbReference>
<dbReference type="Proteomes" id="UP001457282">
    <property type="component" value="Unassembled WGS sequence"/>
</dbReference>
<dbReference type="PANTHER" id="PTHR16008:SF4">
    <property type="entry name" value="F-BOX ONLY PROTEIN 4"/>
    <property type="match status" value="1"/>
</dbReference>
<gene>
    <name evidence="2" type="ORF">M0R45_012376</name>
</gene>
<evidence type="ECO:0000313" key="3">
    <source>
        <dbReference type="Proteomes" id="UP001457282"/>
    </source>
</evidence>
<dbReference type="CDD" id="cd09917">
    <property type="entry name" value="F-box_SF"/>
    <property type="match status" value="1"/>
</dbReference>